<evidence type="ECO:0000256" key="4">
    <source>
        <dbReference type="ARBA" id="ARBA00022801"/>
    </source>
</evidence>
<dbReference type="PROSITE" id="PS51767">
    <property type="entry name" value="PEPTIDASE_A1"/>
    <property type="match status" value="1"/>
</dbReference>
<dbReference type="InterPro" id="IPR034164">
    <property type="entry name" value="Pepsin-like_dom"/>
</dbReference>
<evidence type="ECO:0000256" key="2">
    <source>
        <dbReference type="ARBA" id="ARBA00022670"/>
    </source>
</evidence>
<evidence type="ECO:0000256" key="3">
    <source>
        <dbReference type="ARBA" id="ARBA00022750"/>
    </source>
</evidence>
<sequence>RERKQILERTKTDTRENENRYWRERKQIRKAGPTTTFEFADRSKVTTFIHTLTLNFGTKTADGLHVGLVSRFEPSTSPHGRPPTIPWASLGLRKTSVEAPEYKCILEQLLAQPPPQRLIESYSFSIYTKPGMHPTGEVILGGQDPTKYDGLLDYVRIVDDEEQFVQLLGLGIGKRDKDRIRVKAMTVIDSGTINFVFPISLKKDILKLLRTAGKKKVDIEEKSGFYTMQCNKAEYLPSITFYLAGLQGEEVPLTLPGVNMVTEGDGNGCYVNVEFDEVDEWFIGSRALVGYYYFYELSESRIGFAVARP</sequence>
<evidence type="ECO:0000313" key="6">
    <source>
        <dbReference type="EMBL" id="KAF4676936.1"/>
    </source>
</evidence>
<reference evidence="6 7" key="1">
    <citation type="submission" date="2020-04" db="EMBL/GenBank/DDBJ databases">
        <title>Perkinsus chesapeaki whole genome sequence.</title>
        <authorList>
            <person name="Bogema D.R."/>
        </authorList>
    </citation>
    <scope>NUCLEOTIDE SEQUENCE [LARGE SCALE GENOMIC DNA]</scope>
    <source>
        <strain evidence="6">ATCC PRA-425</strain>
    </source>
</reference>
<dbReference type="CDD" id="cd05471">
    <property type="entry name" value="pepsin_like"/>
    <property type="match status" value="1"/>
</dbReference>
<dbReference type="SUPFAM" id="SSF50630">
    <property type="entry name" value="Acid proteases"/>
    <property type="match status" value="1"/>
</dbReference>
<dbReference type="GO" id="GO:0004190">
    <property type="term" value="F:aspartic-type endopeptidase activity"/>
    <property type="evidence" value="ECO:0007669"/>
    <property type="project" value="UniProtKB-KW"/>
</dbReference>
<feature type="domain" description="Peptidase A1" evidence="5">
    <location>
        <begin position="1"/>
        <end position="305"/>
    </location>
</feature>
<comment type="caution">
    <text evidence="6">The sequence shown here is derived from an EMBL/GenBank/DDBJ whole genome shotgun (WGS) entry which is preliminary data.</text>
</comment>
<dbReference type="InterPro" id="IPR001461">
    <property type="entry name" value="Aspartic_peptidase_A1"/>
</dbReference>
<keyword evidence="7" id="KW-1185">Reference proteome</keyword>
<dbReference type="InterPro" id="IPR033121">
    <property type="entry name" value="PEPTIDASE_A1"/>
</dbReference>
<feature type="non-terminal residue" evidence="6">
    <location>
        <position position="1"/>
    </location>
</feature>
<gene>
    <name evidence="6" type="ORF">FOL47_004177</name>
</gene>
<proteinExistence type="inferred from homology"/>
<dbReference type="Pfam" id="PF00026">
    <property type="entry name" value="Asp"/>
    <property type="match status" value="1"/>
</dbReference>
<organism evidence="6 7">
    <name type="scientific">Perkinsus chesapeaki</name>
    <name type="common">Clam parasite</name>
    <name type="synonym">Perkinsus andrewsi</name>
    <dbReference type="NCBI Taxonomy" id="330153"/>
    <lineage>
        <taxon>Eukaryota</taxon>
        <taxon>Sar</taxon>
        <taxon>Alveolata</taxon>
        <taxon>Perkinsozoa</taxon>
        <taxon>Perkinsea</taxon>
        <taxon>Perkinsida</taxon>
        <taxon>Perkinsidae</taxon>
        <taxon>Perkinsus</taxon>
    </lineage>
</organism>
<name>A0A7J6MZP3_PERCH</name>
<dbReference type="AlphaFoldDB" id="A0A7J6MZP3"/>
<evidence type="ECO:0000313" key="7">
    <source>
        <dbReference type="Proteomes" id="UP000591131"/>
    </source>
</evidence>
<dbReference type="Gene3D" id="2.40.70.10">
    <property type="entry name" value="Acid Proteases"/>
    <property type="match status" value="1"/>
</dbReference>
<comment type="similarity">
    <text evidence="1">Belongs to the peptidase A1 family.</text>
</comment>
<protein>
    <recommendedName>
        <fullName evidence="5">Peptidase A1 domain-containing protein</fullName>
    </recommendedName>
</protein>
<keyword evidence="4" id="KW-0378">Hydrolase</keyword>
<keyword evidence="3" id="KW-0064">Aspartyl protease</keyword>
<dbReference type="PANTHER" id="PTHR47966">
    <property type="entry name" value="BETA-SITE APP-CLEAVING ENZYME, ISOFORM A-RELATED"/>
    <property type="match status" value="1"/>
</dbReference>
<keyword evidence="2" id="KW-0645">Protease</keyword>
<evidence type="ECO:0000259" key="5">
    <source>
        <dbReference type="PROSITE" id="PS51767"/>
    </source>
</evidence>
<dbReference type="InterPro" id="IPR021109">
    <property type="entry name" value="Peptidase_aspartic_dom_sf"/>
</dbReference>
<dbReference type="Proteomes" id="UP000591131">
    <property type="component" value="Unassembled WGS sequence"/>
</dbReference>
<dbReference type="EMBL" id="JAAPAO010000024">
    <property type="protein sequence ID" value="KAF4676936.1"/>
    <property type="molecule type" value="Genomic_DNA"/>
</dbReference>
<evidence type="ECO:0000256" key="1">
    <source>
        <dbReference type="ARBA" id="ARBA00007447"/>
    </source>
</evidence>
<dbReference type="GO" id="GO:0006508">
    <property type="term" value="P:proteolysis"/>
    <property type="evidence" value="ECO:0007669"/>
    <property type="project" value="UniProtKB-KW"/>
</dbReference>
<dbReference type="OrthoDB" id="660550at2759"/>
<dbReference type="PANTHER" id="PTHR47966:SF51">
    <property type="entry name" value="BETA-SITE APP-CLEAVING ENZYME, ISOFORM A-RELATED"/>
    <property type="match status" value="1"/>
</dbReference>
<accession>A0A7J6MZP3</accession>